<reference evidence="1 2" key="1">
    <citation type="submission" date="2014-10" db="EMBL/GenBank/DDBJ databases">
        <title>Kaistella solincola genome.</title>
        <authorList>
            <person name="Newman J.D."/>
        </authorList>
    </citation>
    <scope>NUCLEOTIDE SEQUENCE [LARGE SCALE GENOMIC DNA]</scope>
    <source>
        <strain evidence="1 2">DSM 22468</strain>
    </source>
</reference>
<comment type="caution">
    <text evidence="1">The sequence shown here is derived from an EMBL/GenBank/DDBJ whole genome shotgun (WGS) entry which is preliminary data.</text>
</comment>
<gene>
    <name evidence="1" type="ORF">OA84_06900</name>
</gene>
<proteinExistence type="predicted"/>
<keyword evidence="2" id="KW-1185">Reference proteome</keyword>
<dbReference type="EMBL" id="JSYK01000003">
    <property type="protein sequence ID" value="KIA83267.1"/>
    <property type="molecule type" value="Genomic_DNA"/>
</dbReference>
<accession>A0ABR4ZQ88</accession>
<evidence type="ECO:0008006" key="3">
    <source>
        <dbReference type="Google" id="ProtNLM"/>
    </source>
</evidence>
<sequence length="81" mass="9229">MLNENFGCFFGIFLRRDIAARLERVVFAQYSAQKNGSAGINELKAKAFIKIYERSSKLPKLISINKSIFKKKVQIAGNFLK</sequence>
<organism evidence="1 2">
    <name type="scientific">Kaistella solincola</name>
    <dbReference type="NCBI Taxonomy" id="510955"/>
    <lineage>
        <taxon>Bacteria</taxon>
        <taxon>Pseudomonadati</taxon>
        <taxon>Bacteroidota</taxon>
        <taxon>Flavobacteriia</taxon>
        <taxon>Flavobacteriales</taxon>
        <taxon>Weeksellaceae</taxon>
        <taxon>Chryseobacterium group</taxon>
        <taxon>Kaistella</taxon>
    </lineage>
</organism>
<name>A0ABR4ZQ88_9FLAO</name>
<dbReference type="Proteomes" id="UP000031275">
    <property type="component" value="Unassembled WGS sequence"/>
</dbReference>
<evidence type="ECO:0000313" key="1">
    <source>
        <dbReference type="EMBL" id="KIA83267.1"/>
    </source>
</evidence>
<evidence type="ECO:0000313" key="2">
    <source>
        <dbReference type="Proteomes" id="UP000031275"/>
    </source>
</evidence>
<protein>
    <recommendedName>
        <fullName evidence="3">Reverse transcriptase</fullName>
    </recommendedName>
</protein>